<dbReference type="Proteomes" id="UP000770661">
    <property type="component" value="Unassembled WGS sequence"/>
</dbReference>
<protein>
    <submittedName>
        <fullName evidence="2">Uncharacterized protein</fullName>
    </submittedName>
</protein>
<dbReference type="EMBL" id="JACEEZ010025850">
    <property type="protein sequence ID" value="KAG0696867.1"/>
    <property type="molecule type" value="Genomic_DNA"/>
</dbReference>
<feature type="region of interest" description="Disordered" evidence="1">
    <location>
        <begin position="1"/>
        <end position="153"/>
    </location>
</feature>
<dbReference type="AlphaFoldDB" id="A0A8J8WMS1"/>
<feature type="compositionally biased region" description="Basic and acidic residues" evidence="1">
    <location>
        <begin position="55"/>
        <end position="67"/>
    </location>
</feature>
<evidence type="ECO:0000256" key="1">
    <source>
        <dbReference type="SAM" id="MobiDB-lite"/>
    </source>
</evidence>
<feature type="compositionally biased region" description="Basic and acidic residues" evidence="1">
    <location>
        <begin position="114"/>
        <end position="124"/>
    </location>
</feature>
<evidence type="ECO:0000313" key="3">
    <source>
        <dbReference type="Proteomes" id="UP000770661"/>
    </source>
</evidence>
<comment type="caution">
    <text evidence="2">The sequence shown here is derived from an EMBL/GenBank/DDBJ whole genome shotgun (WGS) entry which is preliminary data.</text>
</comment>
<gene>
    <name evidence="2" type="ORF">GWK47_003092</name>
</gene>
<name>A0A8J8WMS1_CHIOP</name>
<reference evidence="2" key="1">
    <citation type="submission" date="2020-07" db="EMBL/GenBank/DDBJ databases">
        <title>The High-quality genome of the commercially important snow crab, Chionoecetes opilio.</title>
        <authorList>
            <person name="Jeong J.-H."/>
            <person name="Ryu S."/>
        </authorList>
    </citation>
    <scope>NUCLEOTIDE SEQUENCE</scope>
    <source>
        <strain evidence="2">MADBK_172401_WGS</strain>
        <tissue evidence="2">Digestive gland</tissue>
    </source>
</reference>
<evidence type="ECO:0000313" key="2">
    <source>
        <dbReference type="EMBL" id="KAG0696867.1"/>
    </source>
</evidence>
<sequence>MASKESPNAPFRHLGGARSGEGKRRRPGHQHERRIQPRGEGTEPREPRSTTPTLTDHEDGKEARETGNKVPGDASDADTPPPGGGGQIGGREGQSSQESPNGSNPWKGHGRGRGRGDAPSDARATKPATSRWFHMAARNRPTPRPGPWEGPGGGAGWVRRLRCLRRPGYWGLSERHLRRSGHQLERRIHPPPAGDTWQARKLPTPRPGPWEGPGGGGVWLCDACDACVARDTCVACDALGTSKSDGPGGGWVWSCDACDALGTRWSDVTIRLSLLPRGRPGNHQYPVPALGRVRAGVGCGRATPATHWAPAGATWQIS</sequence>
<proteinExistence type="predicted"/>
<feature type="compositionally biased region" description="Basic and acidic residues" evidence="1">
    <location>
        <begin position="29"/>
        <end position="48"/>
    </location>
</feature>
<organism evidence="2 3">
    <name type="scientific">Chionoecetes opilio</name>
    <name type="common">Atlantic snow crab</name>
    <name type="synonym">Cancer opilio</name>
    <dbReference type="NCBI Taxonomy" id="41210"/>
    <lineage>
        <taxon>Eukaryota</taxon>
        <taxon>Metazoa</taxon>
        <taxon>Ecdysozoa</taxon>
        <taxon>Arthropoda</taxon>
        <taxon>Crustacea</taxon>
        <taxon>Multicrustacea</taxon>
        <taxon>Malacostraca</taxon>
        <taxon>Eumalacostraca</taxon>
        <taxon>Eucarida</taxon>
        <taxon>Decapoda</taxon>
        <taxon>Pleocyemata</taxon>
        <taxon>Brachyura</taxon>
        <taxon>Eubrachyura</taxon>
        <taxon>Majoidea</taxon>
        <taxon>Majidae</taxon>
        <taxon>Chionoecetes</taxon>
    </lineage>
</organism>
<keyword evidence="3" id="KW-1185">Reference proteome</keyword>
<accession>A0A8J8WMS1</accession>